<evidence type="ECO:0000256" key="5">
    <source>
        <dbReference type="ARBA" id="ARBA00022917"/>
    </source>
</evidence>
<comment type="catalytic activity">
    <reaction evidence="8">
        <text>tRNA(Met) + L-methionine + ATP = L-methionyl-tRNA(Met) + AMP + diphosphate</text>
        <dbReference type="Rhea" id="RHEA:13481"/>
        <dbReference type="Rhea" id="RHEA-COMP:9667"/>
        <dbReference type="Rhea" id="RHEA-COMP:9698"/>
        <dbReference type="ChEBI" id="CHEBI:30616"/>
        <dbReference type="ChEBI" id="CHEBI:33019"/>
        <dbReference type="ChEBI" id="CHEBI:57844"/>
        <dbReference type="ChEBI" id="CHEBI:78442"/>
        <dbReference type="ChEBI" id="CHEBI:78530"/>
        <dbReference type="ChEBI" id="CHEBI:456215"/>
        <dbReference type="EC" id="6.1.1.10"/>
    </reaction>
</comment>
<comment type="subcellular location">
    <subcellularLocation>
        <location evidence="1">Cytoplasm</location>
    </subcellularLocation>
</comment>
<dbReference type="InterPro" id="IPR015413">
    <property type="entry name" value="Methionyl/Leucyl_tRNA_Synth"/>
</dbReference>
<evidence type="ECO:0000313" key="13">
    <source>
        <dbReference type="EMBL" id="QKM69521.1"/>
    </source>
</evidence>
<evidence type="ECO:0000256" key="8">
    <source>
        <dbReference type="ARBA" id="ARBA00047364"/>
    </source>
</evidence>
<proteinExistence type="inferred from homology"/>
<evidence type="ECO:0000256" key="2">
    <source>
        <dbReference type="ARBA" id="ARBA00022598"/>
    </source>
</evidence>
<organism evidence="13 14">
    <name type="scientific">Streptomyces tsukubensis (strain DSM 42081 / NBRC 108919 / NRRL 18488 / 9993)</name>
    <dbReference type="NCBI Taxonomy" id="1114943"/>
    <lineage>
        <taxon>Bacteria</taxon>
        <taxon>Bacillati</taxon>
        <taxon>Actinomycetota</taxon>
        <taxon>Actinomycetes</taxon>
        <taxon>Kitasatosporales</taxon>
        <taxon>Streptomycetaceae</taxon>
        <taxon>Streptomyces</taxon>
    </lineage>
</organism>
<feature type="domain" description="Methionyl/Leucyl tRNA synthetase" evidence="11">
    <location>
        <begin position="128"/>
        <end position="511"/>
    </location>
</feature>
<feature type="domain" description="Cupin type-2" evidence="10">
    <location>
        <begin position="33"/>
        <end position="97"/>
    </location>
</feature>
<dbReference type="EMBL" id="CP029159">
    <property type="protein sequence ID" value="QKM69521.1"/>
    <property type="molecule type" value="Genomic_DNA"/>
</dbReference>
<evidence type="ECO:0000256" key="3">
    <source>
        <dbReference type="ARBA" id="ARBA00022741"/>
    </source>
</evidence>
<keyword evidence="4 9" id="KW-0067">ATP-binding</keyword>
<evidence type="ECO:0000259" key="10">
    <source>
        <dbReference type="Pfam" id="PF07883"/>
    </source>
</evidence>
<dbReference type="InterPro" id="IPR029038">
    <property type="entry name" value="MetRS_Zn"/>
</dbReference>
<sequence length="674" mass="73642">MIISRYDESVLHEAFGIGMSGVEGLGVGAGWGRVAPGQSSAAHQHDETEFFVIVEGRGEFTVDGRRHPAEPGVLALFEPFETHVLTNTGSTDLVFLTQYWRDARRAVVSSGDRRRTAFGDRPVFVFSTPPTPNGDLHLGHLSGPYLGADAYVRFQRMNGTDAWHLTGSDDYQSYVVDAARARGESPAETAAHYSAEIRRTLALMDIVPDQFTVTDTAPGYRDGLRDFFSRLVASGRVSVSERDALFDAVTGDYLYEVDVSGGCPGCGAGTGGNICEECGEPNTVADLTAPRSALSEAEPLRRPQARWSLPLHDFGPEVAEHHRAGRVPARLRELAARLFARPSLDVPVSHPADWGVPPAEQSTGADGTDGTDGQVVWVWPEMSYGFLHGIEALGGRVGREWRAAAPDADWKIVHFFGYDNSFYHAVLYPVLYRLAHPGWRPDIDYHVNEFYLLEGAKFSTSRRHAIWGKEILTPESVDAVRYFLARTRPEEERTDFRRAAFEQTVDSTLIGGWQRWLGGLGERIAKEYGGSAPDAGTWTPEHSAFLARLGARLAAVTGALRSDGFSLNRAAAELDGIVEDTRRFSRQESPTAHDEAWRSESRTAIALELAAARLLAHTAVPVMPRFGAKLAAALGLPEPADWPTTVELVPPGAEIRLADTVFFHPATAPGEGDR</sequence>
<dbReference type="InterPro" id="IPR041872">
    <property type="entry name" value="Anticodon_Met"/>
</dbReference>
<evidence type="ECO:0000259" key="11">
    <source>
        <dbReference type="Pfam" id="PF09334"/>
    </source>
</evidence>
<evidence type="ECO:0000256" key="6">
    <source>
        <dbReference type="ARBA" id="ARBA00023146"/>
    </source>
</evidence>
<dbReference type="GO" id="GO:0005524">
    <property type="term" value="F:ATP binding"/>
    <property type="evidence" value="ECO:0007669"/>
    <property type="project" value="UniProtKB-KW"/>
</dbReference>
<keyword evidence="3 9" id="KW-0547">Nucleotide-binding</keyword>
<dbReference type="AlphaFoldDB" id="I2MZC8"/>
<dbReference type="GO" id="GO:0006431">
    <property type="term" value="P:methionyl-tRNA aminoacylation"/>
    <property type="evidence" value="ECO:0007669"/>
    <property type="project" value="TreeGrafter"/>
</dbReference>
<dbReference type="InterPro" id="IPR013096">
    <property type="entry name" value="Cupin_2"/>
</dbReference>
<dbReference type="InterPro" id="IPR023458">
    <property type="entry name" value="Met-tRNA_ligase_1"/>
</dbReference>
<evidence type="ECO:0000256" key="9">
    <source>
        <dbReference type="RuleBase" id="RU363039"/>
    </source>
</evidence>
<dbReference type="Pfam" id="PF09334">
    <property type="entry name" value="tRNA-synt_1g"/>
    <property type="match status" value="1"/>
</dbReference>
<dbReference type="Gene3D" id="2.60.120.10">
    <property type="entry name" value="Jelly Rolls"/>
    <property type="match status" value="1"/>
</dbReference>
<name>I2MZC8_STRT9</name>
<reference evidence="13 14" key="1">
    <citation type="journal article" date="2012" name="J. Bacteriol.">
        <title>Draft genome of Streptomyces tsukubaensis NRRL 18488, the producer of the clinically important immunosuppressant tacrolimus (FK506).</title>
        <authorList>
            <person name="Barreiro C."/>
            <person name="Prieto C."/>
            <person name="Sola-Landa A."/>
            <person name="Solera E."/>
            <person name="Martinez-Castro M."/>
            <person name="Perez-Redondo R."/>
            <person name="Garcia-Estrada C."/>
            <person name="Aparicio J.F."/>
            <person name="Fernandez-Martinez L.T."/>
            <person name="Santos-Aberturas J."/>
            <person name="Salehi-Najafabadi Z."/>
            <person name="Rodriguez-Garcia A."/>
            <person name="Tauch A."/>
            <person name="Martin J.F."/>
        </authorList>
    </citation>
    <scope>NUCLEOTIDE SEQUENCE [LARGE SCALE GENOMIC DNA]</scope>
    <source>
        <strain evidence="14">DSM 42081 / NBRC 108919 / NRRL 18488 / 9993</strain>
    </source>
</reference>
<gene>
    <name evidence="13" type="ORF">STSU_022460</name>
</gene>
<dbReference type="Proteomes" id="UP000005940">
    <property type="component" value="Chromosome"/>
</dbReference>
<comment type="similarity">
    <text evidence="9">Belongs to the class-I aminoacyl-tRNA synthetase family.</text>
</comment>
<dbReference type="Gene3D" id="1.10.730.10">
    <property type="entry name" value="Isoleucyl-tRNA Synthetase, Domain 1"/>
    <property type="match status" value="1"/>
</dbReference>
<dbReference type="PANTHER" id="PTHR45765">
    <property type="entry name" value="METHIONINE--TRNA LIGASE"/>
    <property type="match status" value="1"/>
</dbReference>
<dbReference type="GO" id="GO:0004825">
    <property type="term" value="F:methionine-tRNA ligase activity"/>
    <property type="evidence" value="ECO:0007669"/>
    <property type="project" value="UniProtKB-EC"/>
</dbReference>
<dbReference type="SUPFAM" id="SSF52374">
    <property type="entry name" value="Nucleotidylyl transferase"/>
    <property type="match status" value="1"/>
</dbReference>
<dbReference type="InterPro" id="IPR011051">
    <property type="entry name" value="RmlC_Cupin_sf"/>
</dbReference>
<keyword evidence="2 9" id="KW-0436">Ligase</keyword>
<keyword evidence="5 9" id="KW-0648">Protein biosynthesis</keyword>
<dbReference type="Gene3D" id="3.40.50.620">
    <property type="entry name" value="HUPs"/>
    <property type="match status" value="1"/>
</dbReference>
<feature type="domain" description="Methionyl-tRNA synthetase anticodon-binding" evidence="12">
    <location>
        <begin position="533"/>
        <end position="662"/>
    </location>
</feature>
<keyword evidence="14" id="KW-1185">Reference proteome</keyword>
<dbReference type="InterPro" id="IPR014710">
    <property type="entry name" value="RmlC-like_jellyroll"/>
</dbReference>
<dbReference type="GO" id="GO:0005829">
    <property type="term" value="C:cytosol"/>
    <property type="evidence" value="ECO:0007669"/>
    <property type="project" value="TreeGrafter"/>
</dbReference>
<dbReference type="InterPro" id="IPR014729">
    <property type="entry name" value="Rossmann-like_a/b/a_fold"/>
</dbReference>
<dbReference type="InterPro" id="IPR001412">
    <property type="entry name" value="aa-tRNA-synth_I_CS"/>
</dbReference>
<dbReference type="PROSITE" id="PS00178">
    <property type="entry name" value="AA_TRNA_LIGASE_I"/>
    <property type="match status" value="1"/>
</dbReference>
<evidence type="ECO:0000259" key="12">
    <source>
        <dbReference type="Pfam" id="PF19303"/>
    </source>
</evidence>
<dbReference type="SUPFAM" id="SSF51182">
    <property type="entry name" value="RmlC-like cupins"/>
    <property type="match status" value="1"/>
</dbReference>
<dbReference type="Pfam" id="PF07883">
    <property type="entry name" value="Cupin_2"/>
    <property type="match status" value="1"/>
</dbReference>
<evidence type="ECO:0000256" key="7">
    <source>
        <dbReference type="ARBA" id="ARBA00030904"/>
    </source>
</evidence>
<evidence type="ECO:0000256" key="1">
    <source>
        <dbReference type="ARBA" id="ARBA00004496"/>
    </source>
</evidence>
<dbReference type="RefSeq" id="WP_006348917.1">
    <property type="nucleotide sequence ID" value="NZ_CP029159.1"/>
</dbReference>
<protein>
    <recommendedName>
        <fullName evidence="7">Methionyl-tRNA synthetase</fullName>
    </recommendedName>
</protein>
<dbReference type="Pfam" id="PF19303">
    <property type="entry name" value="Anticodon_3"/>
    <property type="match status" value="1"/>
</dbReference>
<evidence type="ECO:0000313" key="14">
    <source>
        <dbReference type="Proteomes" id="UP000005940"/>
    </source>
</evidence>
<accession>I2MZC8</accession>
<dbReference type="PANTHER" id="PTHR45765:SF1">
    <property type="entry name" value="METHIONINE--TRNA LIGASE, CYTOPLASMIC"/>
    <property type="match status" value="1"/>
</dbReference>
<dbReference type="Gene3D" id="2.20.28.20">
    <property type="entry name" value="Methionyl-tRNA synthetase, Zn-domain"/>
    <property type="match status" value="1"/>
</dbReference>
<keyword evidence="6 9" id="KW-0030">Aminoacyl-tRNA synthetase</keyword>
<evidence type="ECO:0000256" key="4">
    <source>
        <dbReference type="ARBA" id="ARBA00022840"/>
    </source>
</evidence>